<reference evidence="5 6" key="1">
    <citation type="submission" date="2021-01" db="EMBL/GenBank/DDBJ databases">
        <title>Genomic Encyclopedia of Type Strains, Phase IV (KMG-IV): sequencing the most valuable type-strain genomes for metagenomic binning, comparative biology and taxonomic classification.</title>
        <authorList>
            <person name="Goeker M."/>
        </authorList>
    </citation>
    <scope>NUCLEOTIDE SEQUENCE [LARGE SCALE GENOMIC DNA]</scope>
    <source>
        <strain evidence="5 6">DSM 24436</strain>
    </source>
</reference>
<dbReference type="PANTHER" id="PTHR30349:SF41">
    <property type="entry name" value="INTEGRASE_RECOMBINASE PROTEIN MJ0367-RELATED"/>
    <property type="match status" value="1"/>
</dbReference>
<accession>A0ABS2MTL7</accession>
<dbReference type="InterPro" id="IPR050090">
    <property type="entry name" value="Tyrosine_recombinase_XerCD"/>
</dbReference>
<evidence type="ECO:0000313" key="6">
    <source>
        <dbReference type="Proteomes" id="UP000767854"/>
    </source>
</evidence>
<evidence type="ECO:0000256" key="3">
    <source>
        <dbReference type="ARBA" id="ARBA00023172"/>
    </source>
</evidence>
<dbReference type="PANTHER" id="PTHR30349">
    <property type="entry name" value="PHAGE INTEGRASE-RELATED"/>
    <property type="match status" value="1"/>
</dbReference>
<gene>
    <name evidence="5" type="ORF">JOC49_002322</name>
</gene>
<name>A0ABS2MTL7_9FIRM</name>
<organism evidence="5 6">
    <name type="scientific">Fusibacter tunisiensis</name>
    <dbReference type="NCBI Taxonomy" id="1008308"/>
    <lineage>
        <taxon>Bacteria</taxon>
        <taxon>Bacillati</taxon>
        <taxon>Bacillota</taxon>
        <taxon>Clostridia</taxon>
        <taxon>Eubacteriales</taxon>
        <taxon>Eubacteriales Family XII. Incertae Sedis</taxon>
        <taxon>Fusibacter</taxon>
    </lineage>
</organism>
<sequence length="162" mass="18881">MDLKNRIQDLLKKSPSVQKKKSTINPYTKPKLIPQVNVHVDYELGMVLIKQGKGRKDRITSLSERLIIQLNHYKKLYFPREYMFENPMRNGPITERTLQKVFEQACTRACITKVVSFHSMRHSFATHLLESTRSPGISKKTSYFLNYHSIMQLASLIPQIIC</sequence>
<dbReference type="SUPFAM" id="SSF56349">
    <property type="entry name" value="DNA breaking-rejoining enzymes"/>
    <property type="match status" value="1"/>
</dbReference>
<dbReference type="InterPro" id="IPR002104">
    <property type="entry name" value="Integrase_catalytic"/>
</dbReference>
<dbReference type="InterPro" id="IPR013762">
    <property type="entry name" value="Integrase-like_cat_sf"/>
</dbReference>
<evidence type="ECO:0000256" key="1">
    <source>
        <dbReference type="ARBA" id="ARBA00008857"/>
    </source>
</evidence>
<evidence type="ECO:0000256" key="2">
    <source>
        <dbReference type="ARBA" id="ARBA00023125"/>
    </source>
</evidence>
<dbReference type="PROSITE" id="PS51898">
    <property type="entry name" value="TYR_RECOMBINASE"/>
    <property type="match status" value="1"/>
</dbReference>
<keyword evidence="6" id="KW-1185">Reference proteome</keyword>
<dbReference type="Gene3D" id="1.10.443.10">
    <property type="entry name" value="Intergrase catalytic core"/>
    <property type="match status" value="1"/>
</dbReference>
<keyword evidence="2" id="KW-0238">DNA-binding</keyword>
<dbReference type="InterPro" id="IPR011010">
    <property type="entry name" value="DNA_brk_join_enz"/>
</dbReference>
<keyword evidence="3" id="KW-0233">DNA recombination</keyword>
<proteinExistence type="inferred from homology"/>
<dbReference type="EMBL" id="JAFBDT010000029">
    <property type="protein sequence ID" value="MBM7562761.1"/>
    <property type="molecule type" value="Genomic_DNA"/>
</dbReference>
<comment type="caution">
    <text evidence="5">The sequence shown here is derived from an EMBL/GenBank/DDBJ whole genome shotgun (WGS) entry which is preliminary data.</text>
</comment>
<comment type="similarity">
    <text evidence="1">Belongs to the 'phage' integrase family.</text>
</comment>
<dbReference type="Pfam" id="PF00589">
    <property type="entry name" value="Phage_integrase"/>
    <property type="match status" value="1"/>
</dbReference>
<protein>
    <submittedName>
        <fullName evidence="5">Integrase</fullName>
    </submittedName>
</protein>
<dbReference type="Proteomes" id="UP000767854">
    <property type="component" value="Unassembled WGS sequence"/>
</dbReference>
<feature type="domain" description="Tyr recombinase" evidence="4">
    <location>
        <begin position="1"/>
        <end position="162"/>
    </location>
</feature>
<evidence type="ECO:0000259" key="4">
    <source>
        <dbReference type="PROSITE" id="PS51898"/>
    </source>
</evidence>
<evidence type="ECO:0000313" key="5">
    <source>
        <dbReference type="EMBL" id="MBM7562761.1"/>
    </source>
</evidence>